<sequence>MKRLRLSVAAARYEVLAFIPGSAGFDGSGIVYAPGGQIVALTCLDSAKGSGGEG</sequence>
<dbReference type="GeneID" id="96304134"/>
<keyword evidence="2" id="KW-1185">Reference proteome</keyword>
<reference evidence="2" key="1">
    <citation type="submission" date="2016-10" db="EMBL/GenBank/DDBJ databases">
        <authorList>
            <person name="Varghese N."/>
            <person name="Submissions S."/>
        </authorList>
    </citation>
    <scope>NUCLEOTIDE SEQUENCE [LARGE SCALE GENOMIC DNA]</scope>
    <source>
        <strain evidence="2">CGMCC 4.2126</strain>
    </source>
</reference>
<dbReference type="EMBL" id="FOQY01000016">
    <property type="protein sequence ID" value="SFK06828.1"/>
    <property type="molecule type" value="Genomic_DNA"/>
</dbReference>
<proteinExistence type="predicted"/>
<protein>
    <submittedName>
        <fullName evidence="1">Uncharacterized protein</fullName>
    </submittedName>
</protein>
<dbReference type="RefSeq" id="WP_177245234.1">
    <property type="nucleotide sequence ID" value="NZ_FOQY01000016.1"/>
</dbReference>
<dbReference type="Proteomes" id="UP000199111">
    <property type="component" value="Unassembled WGS sequence"/>
</dbReference>
<name>A0A1I3WGZ0_9ACTN</name>
<gene>
    <name evidence="1" type="ORF">SAMN05216275_116143</name>
</gene>
<evidence type="ECO:0000313" key="1">
    <source>
        <dbReference type="EMBL" id="SFK06828.1"/>
    </source>
</evidence>
<evidence type="ECO:0000313" key="2">
    <source>
        <dbReference type="Proteomes" id="UP000199111"/>
    </source>
</evidence>
<organism evidence="1 2">
    <name type="scientific">Streptosporangium canum</name>
    <dbReference type="NCBI Taxonomy" id="324952"/>
    <lineage>
        <taxon>Bacteria</taxon>
        <taxon>Bacillati</taxon>
        <taxon>Actinomycetota</taxon>
        <taxon>Actinomycetes</taxon>
        <taxon>Streptosporangiales</taxon>
        <taxon>Streptosporangiaceae</taxon>
        <taxon>Streptosporangium</taxon>
    </lineage>
</organism>
<dbReference type="AlphaFoldDB" id="A0A1I3WGZ0"/>
<accession>A0A1I3WGZ0</accession>